<dbReference type="InterPro" id="IPR043741">
    <property type="entry name" value="DUF5686"/>
</dbReference>
<sequence>MGKYILCLSFFLASFVQAQQLIRVYDATDEFRVSKAKILNTDNQLIGLTDEKGELLLAKFYAKIIVYQDGYDTQLIHLSPTQNPIDVYLEPSYIELEQVSVGQENQNKLGKNFMQQVVNRIKENDLNTADSYFFRSYTKYWSSVNKDSIPFILQPKSERDVISNHWRTILEKSHLFLGERAMDHKYAKKFGRKNIVQSSKIAGINSPIHEYLAIQPVALQFNRPTINFFFRDIINPISTEGLAYYRFIIKEKIIYNNRPTTIISFTPSKRTSEQQFKGILYIDDETLGLTKFKAENFFSDEIAEIDADWKLVNGLWFPYKQKFLLDAGNFGYNANANKENEEEKEQAEKIWIHIEIAISNLQSPHSYKRKEFAGYENEIAFQNMKPGRWEDVMQNYRNQNLTTIEQNTYPIIDSLSGDIYAKKQKIMRFLATGGRISFGKIDADVTKFLSFNNYEGTRLGAALSTNEKASQNYSLNAYAAYGTKDNAWKWGSGLDVFVNKPYSGRIQLNYAQDISPSGKTSNLLQNGYNRFMNHTLGNLYNDQFYHYHRYTLGYEQDIFNNFTFNASTSYEKQSANFDYLYQNINKSYHTLYSKLALRWAPKDQYIRTPYGKVTVERGHTIFYFTLQKYWDLFDADFSPVRMNFSYYDILESYFGDTHLNINAGMLIGNAPIMNHFESSGNAKLGGFPKNFQLAGLNNFETIRAGEFYSSQFLSFQVKHTFGGFDWFGRAVFPLFIYRGALGEMKNANLHTVFEYKQLNHYYQEAGVEFNHLIFNTFGLGTYYRFGAYQYPKFKDNFFLKLTFRLNLY</sequence>
<dbReference type="AlphaFoldDB" id="F0P1R8"/>
<name>F0P1R8_WEEVC</name>
<dbReference type="EMBL" id="CP002455">
    <property type="protein sequence ID" value="ADX68715.1"/>
    <property type="molecule type" value="Genomic_DNA"/>
</dbReference>
<reference evidence="3" key="2">
    <citation type="journal article" date="2011" name="Stand. Genomic Sci.">
        <title>Complete genome sequence of Weeksella virosa type strain (9751T).</title>
        <authorList>
            <person name="Lang E."/>
            <person name="Teshima H."/>
            <person name="Lucas S."/>
            <person name="Lapidus A."/>
            <person name="Hammon N."/>
            <person name="Deshpande S."/>
            <person name="Nolan M."/>
            <person name="Cheng J."/>
            <person name="Pitluck S."/>
            <person name="Liolios K."/>
            <person name="Pagani I."/>
            <person name="Mikhailova N."/>
            <person name="Ivanova N."/>
            <person name="Mavromatis K."/>
            <person name="Pati A."/>
            <person name="Tapia R."/>
            <person name="Han C."/>
            <person name="Goodwin L."/>
            <person name="Chen A."/>
            <person name="Palaniappan K."/>
            <person name="Land M."/>
            <person name="Hauser L."/>
            <person name="Chang Y."/>
            <person name="Jeffries C."/>
            <person name="Brambilla E."/>
            <person name="Kopitz M."/>
            <person name="Rohde M."/>
            <person name="Goker M."/>
            <person name="Tindall B."/>
            <person name="Detter J."/>
            <person name="Woyke T."/>
            <person name="Bristow J."/>
            <person name="Eisen J."/>
            <person name="Markowitz V."/>
            <person name="Hugenholtz P."/>
            <person name="Klenk H."/>
            <person name="Kyrpides N."/>
        </authorList>
    </citation>
    <scope>NUCLEOTIDE SEQUENCE [LARGE SCALE GENOMIC DNA]</scope>
    <source>
        <strain evidence="3">ATCC 43766 / DSM 16922 / JCM 21250 / NBRC 16016 / NCTC 11634 / CL345/78</strain>
    </source>
</reference>
<dbReference type="STRING" id="865938.Weevi_2040"/>
<evidence type="ECO:0000313" key="3">
    <source>
        <dbReference type="Proteomes" id="UP000008641"/>
    </source>
</evidence>
<dbReference type="KEGG" id="wvi:Weevi_2040"/>
<dbReference type="Proteomes" id="UP000008641">
    <property type="component" value="Chromosome"/>
</dbReference>
<feature type="chain" id="PRO_5003257900" description="Carboxypeptidase-like regulatory domain-containing protein" evidence="1">
    <location>
        <begin position="19"/>
        <end position="808"/>
    </location>
</feature>
<dbReference type="OrthoDB" id="604691at2"/>
<reference evidence="2 3" key="1">
    <citation type="journal article" date="2011" name="Stand. Genomic Sci.">
        <title>Complete genome sequence of Weeksella virosa type strain (9751).</title>
        <authorList>
            <person name="Lang E."/>
            <person name="Teshima H."/>
            <person name="Lucas S."/>
            <person name="Lapidus A."/>
            <person name="Hammon N."/>
            <person name="Deshpande S."/>
            <person name="Nolan M."/>
            <person name="Cheng J.F."/>
            <person name="Pitluck S."/>
            <person name="Liolios K."/>
            <person name="Pagani I."/>
            <person name="Mikhailova N."/>
            <person name="Ivanova N."/>
            <person name="Mavromatis K."/>
            <person name="Pati A."/>
            <person name="Tapia R."/>
            <person name="Han C."/>
            <person name="Goodwin L."/>
            <person name="Chen A."/>
            <person name="Palaniappan K."/>
            <person name="Land M."/>
            <person name="Hauser L."/>
            <person name="Chang Y.J."/>
            <person name="Jeffries C.D."/>
            <person name="Brambilla E.M."/>
            <person name="Kopitz M."/>
            <person name="Rohde M."/>
            <person name="Goker M."/>
            <person name="Tindall B.J."/>
            <person name="Detter J.C."/>
            <person name="Woyke T."/>
            <person name="Bristow J."/>
            <person name="Eisen J.A."/>
            <person name="Markowitz V."/>
            <person name="Hugenholtz P."/>
            <person name="Klenk H.P."/>
            <person name="Kyrpides N.C."/>
        </authorList>
    </citation>
    <scope>NUCLEOTIDE SEQUENCE [LARGE SCALE GENOMIC DNA]</scope>
    <source>
        <strain evidence="3">ATCC 43766 / DSM 16922 / JCM 21250 / NBRC 16016 / NCTC 11634 / CL345/78</strain>
    </source>
</reference>
<evidence type="ECO:0008006" key="4">
    <source>
        <dbReference type="Google" id="ProtNLM"/>
    </source>
</evidence>
<protein>
    <recommendedName>
        <fullName evidence="4">Carboxypeptidase-like regulatory domain-containing protein</fullName>
    </recommendedName>
</protein>
<proteinExistence type="predicted"/>
<gene>
    <name evidence="2" type="ordered locus">Weevi_2040</name>
</gene>
<evidence type="ECO:0000256" key="1">
    <source>
        <dbReference type="SAM" id="SignalP"/>
    </source>
</evidence>
<evidence type="ECO:0000313" key="2">
    <source>
        <dbReference type="EMBL" id="ADX68715.1"/>
    </source>
</evidence>
<dbReference type="RefSeq" id="WP_013599103.1">
    <property type="nucleotide sequence ID" value="NC_015144.1"/>
</dbReference>
<keyword evidence="3" id="KW-1185">Reference proteome</keyword>
<keyword evidence="1" id="KW-0732">Signal</keyword>
<dbReference type="HOGENOM" id="CLU_345387_0_0_10"/>
<organism evidence="2 3">
    <name type="scientific">Weeksella virosa (strain ATCC 43766 / DSM 16922 / JCM 21250 / CCUG 30538 / CDC 9751 / IAM 14551 / NBRC 16016 / NCTC 11634 / CL345/78)</name>
    <dbReference type="NCBI Taxonomy" id="865938"/>
    <lineage>
        <taxon>Bacteria</taxon>
        <taxon>Pseudomonadati</taxon>
        <taxon>Bacteroidota</taxon>
        <taxon>Flavobacteriia</taxon>
        <taxon>Flavobacteriales</taxon>
        <taxon>Weeksellaceae</taxon>
        <taxon>Weeksella</taxon>
    </lineage>
</organism>
<accession>F0P1R8</accession>
<dbReference type="Pfam" id="PF18939">
    <property type="entry name" value="DUF5686"/>
    <property type="match status" value="1"/>
</dbReference>
<dbReference type="eggNOG" id="COG4775">
    <property type="taxonomic scope" value="Bacteria"/>
</dbReference>
<feature type="signal peptide" evidence="1">
    <location>
        <begin position="1"/>
        <end position="18"/>
    </location>
</feature>